<dbReference type="Gramene" id="EES03437">
    <property type="protein sequence ID" value="EES03437"/>
    <property type="gene ID" value="SORBI_3003G256700"/>
</dbReference>
<sequence>MLDVGLGVRLIVAAAAGPPVPAPPGKPPFPLSSSSSFRRRCSSWWFSNGNAHGRDTDTTTTTTISRATTRRWWSDPDGSHPSSSLEEDDYDYDYEDEAAFSGFGWTGEIFDESWFSKVSKTYGFVLPVMLTSMFAATGLKAFLMAMAIPLSQSAISSLLRRKGNRDDWWGLFFKKSYKWRRRPFQVQEHPDDATDFATGGRRNGYSRSSSRKYYEWRRRRHNYQSWVSKDFAAAAASTAVGADGNTNSSSSGDGGGNNKSGGGYGGWDELLDDDDTAAAQEAKRSSNLYSQLVTLITARSRGLQRLGRKMRVITAAGGGGRVEQGVGAPPARMRMRRRRMPRTMGQGSTRYKQAPAPPLMRLLVAVFAFLGSWFRLALNCVIY</sequence>
<name>C5XGP9_SORBI</name>
<reference evidence="3 4" key="1">
    <citation type="journal article" date="2009" name="Nature">
        <title>The Sorghum bicolor genome and the diversification of grasses.</title>
        <authorList>
            <person name="Paterson A.H."/>
            <person name="Bowers J.E."/>
            <person name="Bruggmann R."/>
            <person name="Dubchak I."/>
            <person name="Grimwood J."/>
            <person name="Gundlach H."/>
            <person name="Haberer G."/>
            <person name="Hellsten U."/>
            <person name="Mitros T."/>
            <person name="Poliakov A."/>
            <person name="Schmutz J."/>
            <person name="Spannagl M."/>
            <person name="Tang H."/>
            <person name="Wang X."/>
            <person name="Wicker T."/>
            <person name="Bharti A.K."/>
            <person name="Chapman J."/>
            <person name="Feltus F.A."/>
            <person name="Gowik U."/>
            <person name="Grigoriev I.V."/>
            <person name="Lyons E."/>
            <person name="Maher C.A."/>
            <person name="Martis M."/>
            <person name="Narechania A."/>
            <person name="Otillar R.P."/>
            <person name="Penning B.W."/>
            <person name="Salamov A.A."/>
            <person name="Wang Y."/>
            <person name="Zhang L."/>
            <person name="Carpita N.C."/>
            <person name="Freeling M."/>
            <person name="Gingle A.R."/>
            <person name="Hash C.T."/>
            <person name="Keller B."/>
            <person name="Klein P."/>
            <person name="Kresovich S."/>
            <person name="McCann M.C."/>
            <person name="Ming R."/>
            <person name="Peterson D.G."/>
            <person name="Mehboob-ur-Rahman"/>
            <person name="Ware D."/>
            <person name="Westhoff P."/>
            <person name="Mayer K.F."/>
            <person name="Messing J."/>
            <person name="Rokhsar D.S."/>
        </authorList>
    </citation>
    <scope>NUCLEOTIDE SEQUENCE [LARGE SCALE GENOMIC DNA]</scope>
    <source>
        <strain evidence="4">cv. BTx623</strain>
    </source>
</reference>
<dbReference type="eggNOG" id="ENOG502RZ61">
    <property type="taxonomic scope" value="Eukaryota"/>
</dbReference>
<keyword evidence="2" id="KW-0732">Signal</keyword>
<feature type="compositionally biased region" description="Gly residues" evidence="1">
    <location>
        <begin position="252"/>
        <end position="266"/>
    </location>
</feature>
<dbReference type="AlphaFoldDB" id="C5XGP9"/>
<dbReference type="InParanoid" id="C5XGP9"/>
<feature type="chain" id="PRO_5002959306" evidence="2">
    <location>
        <begin position="17"/>
        <end position="383"/>
    </location>
</feature>
<protein>
    <submittedName>
        <fullName evidence="3">Uncharacterized protein</fullName>
    </submittedName>
</protein>
<dbReference type="EMBL" id="CM000762">
    <property type="protein sequence ID" value="EES03437.1"/>
    <property type="molecule type" value="Genomic_DNA"/>
</dbReference>
<organism evidence="3 4">
    <name type="scientific">Sorghum bicolor</name>
    <name type="common">Sorghum</name>
    <name type="synonym">Sorghum vulgare</name>
    <dbReference type="NCBI Taxonomy" id="4558"/>
    <lineage>
        <taxon>Eukaryota</taxon>
        <taxon>Viridiplantae</taxon>
        <taxon>Streptophyta</taxon>
        <taxon>Embryophyta</taxon>
        <taxon>Tracheophyta</taxon>
        <taxon>Spermatophyta</taxon>
        <taxon>Magnoliopsida</taxon>
        <taxon>Liliopsida</taxon>
        <taxon>Poales</taxon>
        <taxon>Poaceae</taxon>
        <taxon>PACMAD clade</taxon>
        <taxon>Panicoideae</taxon>
        <taxon>Andropogonodae</taxon>
        <taxon>Andropogoneae</taxon>
        <taxon>Sorghinae</taxon>
        <taxon>Sorghum</taxon>
    </lineage>
</organism>
<dbReference type="FunCoup" id="C5XGP9">
    <property type="interactions" value="1328"/>
</dbReference>
<evidence type="ECO:0000313" key="3">
    <source>
        <dbReference type="EMBL" id="EES03437.1"/>
    </source>
</evidence>
<dbReference type="PANTHER" id="PTHR35719">
    <property type="entry name" value="OS01G0680600 PROTEIN"/>
    <property type="match status" value="1"/>
</dbReference>
<accession>C5XGP9</accession>
<evidence type="ECO:0000256" key="1">
    <source>
        <dbReference type="SAM" id="MobiDB-lite"/>
    </source>
</evidence>
<dbReference type="PANTHER" id="PTHR35719:SF5">
    <property type="entry name" value="T6K12.7 PROTEIN"/>
    <property type="match status" value="1"/>
</dbReference>
<reference evidence="4" key="2">
    <citation type="journal article" date="2018" name="Plant J.">
        <title>The Sorghum bicolor reference genome: improved assembly, gene annotations, a transcriptome atlas, and signatures of genome organization.</title>
        <authorList>
            <person name="McCormick R.F."/>
            <person name="Truong S.K."/>
            <person name="Sreedasyam A."/>
            <person name="Jenkins J."/>
            <person name="Shu S."/>
            <person name="Sims D."/>
            <person name="Kennedy M."/>
            <person name="Amirebrahimi M."/>
            <person name="Weers B.D."/>
            <person name="McKinley B."/>
            <person name="Mattison A."/>
            <person name="Morishige D.T."/>
            <person name="Grimwood J."/>
            <person name="Schmutz J."/>
            <person name="Mullet J.E."/>
        </authorList>
    </citation>
    <scope>NUCLEOTIDE SEQUENCE [LARGE SCALE GENOMIC DNA]</scope>
    <source>
        <strain evidence="4">cv. BTx623</strain>
    </source>
</reference>
<feature type="compositionally biased region" description="Low complexity" evidence="1">
    <location>
        <begin position="241"/>
        <end position="251"/>
    </location>
</feature>
<evidence type="ECO:0000256" key="2">
    <source>
        <dbReference type="SAM" id="SignalP"/>
    </source>
</evidence>
<gene>
    <name evidence="3" type="ORF">SORBI_3003G256700</name>
</gene>
<evidence type="ECO:0000313" key="4">
    <source>
        <dbReference type="Proteomes" id="UP000000768"/>
    </source>
</evidence>
<dbReference type="OMA" id="YEWRRRR"/>
<proteinExistence type="predicted"/>
<feature type="signal peptide" evidence="2">
    <location>
        <begin position="1"/>
        <end position="16"/>
    </location>
</feature>
<dbReference type="Proteomes" id="UP000000768">
    <property type="component" value="Chromosome 3"/>
</dbReference>
<dbReference type="HOGENOM" id="CLU_061074_0_0_1"/>
<keyword evidence="4" id="KW-1185">Reference proteome</keyword>
<feature type="region of interest" description="Disordered" evidence="1">
    <location>
        <begin position="241"/>
        <end position="267"/>
    </location>
</feature>
<dbReference type="STRING" id="4558.C5XGP9"/>